<dbReference type="AlphaFoldDB" id="A0A229UY04"/>
<feature type="transmembrane region" description="Helical" evidence="7">
    <location>
        <begin position="25"/>
        <end position="45"/>
    </location>
</feature>
<dbReference type="InterPro" id="IPR051393">
    <property type="entry name" value="ABC_transporter_permease"/>
</dbReference>
<evidence type="ECO:0000256" key="4">
    <source>
        <dbReference type="ARBA" id="ARBA00022692"/>
    </source>
</evidence>
<evidence type="ECO:0000259" key="8">
    <source>
        <dbReference type="PROSITE" id="PS50928"/>
    </source>
</evidence>
<keyword evidence="4 7" id="KW-0812">Transmembrane</keyword>
<comment type="caution">
    <text evidence="9">The sequence shown here is derived from an EMBL/GenBank/DDBJ whole genome shotgun (WGS) entry which is preliminary data.</text>
</comment>
<dbReference type="Proteomes" id="UP000215509">
    <property type="component" value="Unassembled WGS sequence"/>
</dbReference>
<evidence type="ECO:0000313" key="10">
    <source>
        <dbReference type="Proteomes" id="UP000215509"/>
    </source>
</evidence>
<evidence type="ECO:0000256" key="7">
    <source>
        <dbReference type="RuleBase" id="RU363032"/>
    </source>
</evidence>
<feature type="domain" description="ABC transmembrane type-1" evidence="8">
    <location>
        <begin position="83"/>
        <end position="295"/>
    </location>
</feature>
<feature type="transmembrane region" description="Helical" evidence="7">
    <location>
        <begin position="222"/>
        <end position="242"/>
    </location>
</feature>
<dbReference type="InterPro" id="IPR035906">
    <property type="entry name" value="MetI-like_sf"/>
</dbReference>
<dbReference type="EMBL" id="NMQW01000002">
    <property type="protein sequence ID" value="OXM87829.1"/>
    <property type="molecule type" value="Genomic_DNA"/>
</dbReference>
<sequence length="306" mass="33962">MIRPESVGASRGRGRVVLELHRHRLYLLCLPAFVLFAVFEFYPLLQGVRLSFTDWNGFSQTYRYVGLDNYVRLFQDTRVATALRNTLIYGLAGAAVQNVWGLLYALLLNQKFPGRGWVRAVIYLPVLVSGLILGYIWYFLMQYDGGALNDALELFGGTPVDWLAEGPRAVGLILFISSMQYVGQAMVIYLAGLQSIPTAYYEAAAIDGATLWRRFVHITLPLLAPAILSTVILKLIGGLQLFDVIMALTNGGPGFSSHSIPTLINYLYFGNQNAGYSASLGIALFVLILSITLFTNRMAWRKGEET</sequence>
<name>A0A229UY04_9BACL</name>
<evidence type="ECO:0000256" key="5">
    <source>
        <dbReference type="ARBA" id="ARBA00022989"/>
    </source>
</evidence>
<evidence type="ECO:0000256" key="3">
    <source>
        <dbReference type="ARBA" id="ARBA00022475"/>
    </source>
</evidence>
<dbReference type="SUPFAM" id="SSF161098">
    <property type="entry name" value="MetI-like"/>
    <property type="match status" value="1"/>
</dbReference>
<proteinExistence type="inferred from homology"/>
<dbReference type="GO" id="GO:0005886">
    <property type="term" value="C:plasma membrane"/>
    <property type="evidence" value="ECO:0007669"/>
    <property type="project" value="UniProtKB-SubCell"/>
</dbReference>
<dbReference type="GO" id="GO:0055085">
    <property type="term" value="P:transmembrane transport"/>
    <property type="evidence" value="ECO:0007669"/>
    <property type="project" value="InterPro"/>
</dbReference>
<comment type="similarity">
    <text evidence="7">Belongs to the binding-protein-dependent transport system permease family.</text>
</comment>
<protein>
    <submittedName>
        <fullName evidence="9">Glycerol-3-phosphate ABC transporter permease</fullName>
    </submittedName>
</protein>
<feature type="transmembrane region" description="Helical" evidence="7">
    <location>
        <begin position="87"/>
        <end position="108"/>
    </location>
</feature>
<dbReference type="Gene3D" id="1.10.3720.10">
    <property type="entry name" value="MetI-like"/>
    <property type="match status" value="1"/>
</dbReference>
<gene>
    <name evidence="9" type="ORF">CF651_01570</name>
</gene>
<dbReference type="InterPro" id="IPR000515">
    <property type="entry name" value="MetI-like"/>
</dbReference>
<evidence type="ECO:0000256" key="6">
    <source>
        <dbReference type="ARBA" id="ARBA00023136"/>
    </source>
</evidence>
<feature type="transmembrane region" description="Helical" evidence="7">
    <location>
        <begin position="169"/>
        <end position="191"/>
    </location>
</feature>
<dbReference type="Pfam" id="PF00528">
    <property type="entry name" value="BPD_transp_1"/>
    <property type="match status" value="1"/>
</dbReference>
<organism evidence="9 10">
    <name type="scientific">Paenibacillus rigui</name>
    <dbReference type="NCBI Taxonomy" id="554312"/>
    <lineage>
        <taxon>Bacteria</taxon>
        <taxon>Bacillati</taxon>
        <taxon>Bacillota</taxon>
        <taxon>Bacilli</taxon>
        <taxon>Bacillales</taxon>
        <taxon>Paenibacillaceae</taxon>
        <taxon>Paenibacillus</taxon>
    </lineage>
</organism>
<feature type="transmembrane region" description="Helical" evidence="7">
    <location>
        <begin position="274"/>
        <end position="294"/>
    </location>
</feature>
<accession>A0A229UY04</accession>
<dbReference type="CDD" id="cd06261">
    <property type="entry name" value="TM_PBP2"/>
    <property type="match status" value="1"/>
</dbReference>
<evidence type="ECO:0000256" key="2">
    <source>
        <dbReference type="ARBA" id="ARBA00022448"/>
    </source>
</evidence>
<feature type="transmembrane region" description="Helical" evidence="7">
    <location>
        <begin position="120"/>
        <end position="140"/>
    </location>
</feature>
<dbReference type="OrthoDB" id="5174895at2"/>
<evidence type="ECO:0000313" key="9">
    <source>
        <dbReference type="EMBL" id="OXM87829.1"/>
    </source>
</evidence>
<dbReference type="PANTHER" id="PTHR30193">
    <property type="entry name" value="ABC TRANSPORTER PERMEASE PROTEIN"/>
    <property type="match status" value="1"/>
</dbReference>
<keyword evidence="2 7" id="KW-0813">Transport</keyword>
<keyword evidence="10" id="KW-1185">Reference proteome</keyword>
<reference evidence="9 10" key="1">
    <citation type="submission" date="2017-07" db="EMBL/GenBank/DDBJ databases">
        <title>Genome sequencing and assembly of Paenibacillus rigui.</title>
        <authorList>
            <person name="Mayilraj S."/>
        </authorList>
    </citation>
    <scope>NUCLEOTIDE SEQUENCE [LARGE SCALE GENOMIC DNA]</scope>
    <source>
        <strain evidence="9 10">JCM 16352</strain>
    </source>
</reference>
<dbReference type="PROSITE" id="PS50928">
    <property type="entry name" value="ABC_TM1"/>
    <property type="match status" value="1"/>
</dbReference>
<keyword evidence="3" id="KW-1003">Cell membrane</keyword>
<dbReference type="PANTHER" id="PTHR30193:SF37">
    <property type="entry name" value="INNER MEMBRANE ABC TRANSPORTER PERMEASE PROTEIN YCJO"/>
    <property type="match status" value="1"/>
</dbReference>
<keyword evidence="6 7" id="KW-0472">Membrane</keyword>
<comment type="subcellular location">
    <subcellularLocation>
        <location evidence="1 7">Cell membrane</location>
        <topology evidence="1 7">Multi-pass membrane protein</topology>
    </subcellularLocation>
</comment>
<keyword evidence="5 7" id="KW-1133">Transmembrane helix</keyword>
<evidence type="ECO:0000256" key="1">
    <source>
        <dbReference type="ARBA" id="ARBA00004651"/>
    </source>
</evidence>